<keyword evidence="3" id="KW-0175">Coiled coil</keyword>
<accession>A0A8C7ZT45</accession>
<dbReference type="InterPro" id="IPR040047">
    <property type="entry name" value="VPS50"/>
</dbReference>
<proteinExistence type="predicted"/>
<sequence length="882" mass="101975">MKSLLEELRELRQQPIDPQAEQEIIDSIGEVYFSNDSFDMVQHELEKLPPELNLQELEDYRDKLKRQQAAVSKRVADLILEKQPSYVKELERVTALQTNLQLAAVICTNARRQLNVAKAGFTEASLGLLANQRRRQLLTGLLKSLRTIKTLVGELNSKLQDTLEQIEEQLDVALSKTCKHFDVLHYTKVQMAYTLLGKTQTAMDQLHMHFTQAIHNTVFQVVLGYVELCAGNADTKFQKMQYKDLCTHITLDSYIPCLMDLCKALWEVMLSYHRTMQWHEEQDKQETTPPPDGFGGLLTVDRSYVKKKLEHGLSRIWQDVQLKVKSYILGTDMSNFKYDDFIVVLDVISRLMQVGEEFCGSKSEVLQESIKRQSVNYFKNYHRARLEELRMFLENETWELCPVKSNFNIAQLHEFKFMGQCRSPSVSPSRQAASSSYAAQEEESLFQQYVQDGNPFEMHIEEKEEETEDVLASNGYESDELEKSVYQEYDSDSDVPEELKQDYVDEQTGDAPLKSGSRETIRSKKKSDYCLNKANAPILTNTTLNVIRLVGKYIQMMNILKPIAFDVIHCVSQLFDYYLYAVYTFFGRNDMYESSGLGLISSRLRTTLNRIQESLIDMDPVGENAGVHAPTEDRKEKVPSPHLSHLVVLTNSETLYGLAQRVVTLAQIVCLLPLKDVAFYRPFTWQTVSTASELRKPIYWVVAAKAIDYEQMLLMMAGVKWDIREIMSQHNIYVDVLLKEFEQFNKRLGEVSRHVRIPLPVSNVLWEHCIRLANRTLVEGYANVKKCSNEGRALMQLDFQQFLMKLEKLTDLRPIPDKEFVETYIKAYYLTENDMEQFIKNHREYSMKQLANLVNVCLGSHINKRARQKLLAAIDDIDRPKR</sequence>
<feature type="domain" description="Vacuolar protein sorting-associated protein 54 N-terminal" evidence="5">
    <location>
        <begin position="152"/>
        <end position="278"/>
    </location>
</feature>
<evidence type="ECO:0000256" key="2">
    <source>
        <dbReference type="ARBA" id="ARBA00022927"/>
    </source>
</evidence>
<reference evidence="6" key="1">
    <citation type="submission" date="2025-08" db="UniProtKB">
        <authorList>
            <consortium name="Ensembl"/>
        </authorList>
    </citation>
    <scope>IDENTIFICATION</scope>
</reference>
<evidence type="ECO:0000256" key="1">
    <source>
        <dbReference type="ARBA" id="ARBA00022448"/>
    </source>
</evidence>
<dbReference type="GO" id="GO:0042147">
    <property type="term" value="P:retrograde transport, endosome to Golgi"/>
    <property type="evidence" value="ECO:0007669"/>
    <property type="project" value="InterPro"/>
</dbReference>
<organism evidence="6 7">
    <name type="scientific">Oryzias sinensis</name>
    <name type="common">Chinese medaka</name>
    <dbReference type="NCBI Taxonomy" id="183150"/>
    <lineage>
        <taxon>Eukaryota</taxon>
        <taxon>Metazoa</taxon>
        <taxon>Chordata</taxon>
        <taxon>Craniata</taxon>
        <taxon>Vertebrata</taxon>
        <taxon>Euteleostomi</taxon>
        <taxon>Actinopterygii</taxon>
        <taxon>Neopterygii</taxon>
        <taxon>Teleostei</taxon>
        <taxon>Neoteleostei</taxon>
        <taxon>Acanthomorphata</taxon>
        <taxon>Ovalentaria</taxon>
        <taxon>Atherinomorphae</taxon>
        <taxon>Beloniformes</taxon>
        <taxon>Adrianichthyidae</taxon>
        <taxon>Oryziinae</taxon>
        <taxon>Oryzias</taxon>
    </lineage>
</organism>
<evidence type="ECO:0000256" key="3">
    <source>
        <dbReference type="ARBA" id="ARBA00023054"/>
    </source>
</evidence>
<dbReference type="Proteomes" id="UP000694383">
    <property type="component" value="Unplaced"/>
</dbReference>
<name>A0A8C7ZT45_9TELE</name>
<dbReference type="GO" id="GO:0015031">
    <property type="term" value="P:protein transport"/>
    <property type="evidence" value="ECO:0007669"/>
    <property type="project" value="UniProtKB-KW"/>
</dbReference>
<dbReference type="Pfam" id="PF10475">
    <property type="entry name" value="Vps54_N"/>
    <property type="match status" value="2"/>
</dbReference>
<keyword evidence="1" id="KW-0813">Transport</keyword>
<dbReference type="GO" id="GO:0000149">
    <property type="term" value="F:SNARE binding"/>
    <property type="evidence" value="ECO:0007669"/>
    <property type="project" value="TreeGrafter"/>
</dbReference>
<feature type="domain" description="Syndetin C-terminal" evidence="4">
    <location>
        <begin position="667"/>
        <end position="875"/>
    </location>
</feature>
<dbReference type="PANTHER" id="PTHR13258">
    <property type="entry name" value="SYNDETIN"/>
    <property type="match status" value="1"/>
</dbReference>
<dbReference type="InterPro" id="IPR019514">
    <property type="entry name" value="Syndetin_C"/>
</dbReference>
<protein>
    <submittedName>
        <fullName evidence="6">VPS50 EARP/GARPII complex subunit</fullName>
    </submittedName>
</protein>
<keyword evidence="2" id="KW-0653">Protein transport</keyword>
<dbReference type="Ensembl" id="ENSOSIT00000050290.1">
    <property type="protein sequence ID" value="ENSOSIP00000047859.1"/>
    <property type="gene ID" value="ENSOSIG00000022212.1"/>
</dbReference>
<dbReference type="AlphaFoldDB" id="A0A8C7ZT45"/>
<evidence type="ECO:0000313" key="6">
    <source>
        <dbReference type="Ensembl" id="ENSOSIP00000047859.1"/>
    </source>
</evidence>
<evidence type="ECO:0000313" key="7">
    <source>
        <dbReference type="Proteomes" id="UP000694383"/>
    </source>
</evidence>
<evidence type="ECO:0000259" key="4">
    <source>
        <dbReference type="Pfam" id="PF10474"/>
    </source>
</evidence>
<feature type="domain" description="Vacuolar protein sorting-associated protein 54 N-terminal" evidence="5">
    <location>
        <begin position="25"/>
        <end position="151"/>
    </location>
</feature>
<dbReference type="GeneTree" id="ENSGT00390000003442"/>
<dbReference type="GO" id="GO:1990745">
    <property type="term" value="C:EARP complex"/>
    <property type="evidence" value="ECO:0007669"/>
    <property type="project" value="InterPro"/>
</dbReference>
<evidence type="ECO:0000259" key="5">
    <source>
        <dbReference type="Pfam" id="PF10475"/>
    </source>
</evidence>
<dbReference type="InterPro" id="IPR019515">
    <property type="entry name" value="VPS54_N"/>
</dbReference>
<reference evidence="6" key="2">
    <citation type="submission" date="2025-09" db="UniProtKB">
        <authorList>
            <consortium name="Ensembl"/>
        </authorList>
    </citation>
    <scope>IDENTIFICATION</scope>
</reference>
<dbReference type="GO" id="GO:0032456">
    <property type="term" value="P:endocytic recycling"/>
    <property type="evidence" value="ECO:0007669"/>
    <property type="project" value="InterPro"/>
</dbReference>
<keyword evidence="7" id="KW-1185">Reference proteome</keyword>
<dbReference type="PANTHER" id="PTHR13258:SF0">
    <property type="entry name" value="SYNDETIN"/>
    <property type="match status" value="1"/>
</dbReference>
<dbReference type="GO" id="GO:0005829">
    <property type="term" value="C:cytosol"/>
    <property type="evidence" value="ECO:0007669"/>
    <property type="project" value="GOC"/>
</dbReference>
<dbReference type="Pfam" id="PF10474">
    <property type="entry name" value="Syndetin_C"/>
    <property type="match status" value="1"/>
</dbReference>